<accession>A0A0F9V515</accession>
<dbReference type="AlphaFoldDB" id="A0A0F9V515"/>
<gene>
    <name evidence="1" type="ORF">LCGC14_0185790</name>
</gene>
<comment type="caution">
    <text evidence="1">The sequence shown here is derived from an EMBL/GenBank/DDBJ whole genome shotgun (WGS) entry which is preliminary data.</text>
</comment>
<evidence type="ECO:0000313" key="1">
    <source>
        <dbReference type="EMBL" id="KKN94762.1"/>
    </source>
</evidence>
<dbReference type="SUPFAM" id="SSF48452">
    <property type="entry name" value="TPR-like"/>
    <property type="match status" value="1"/>
</dbReference>
<organism evidence="1">
    <name type="scientific">marine sediment metagenome</name>
    <dbReference type="NCBI Taxonomy" id="412755"/>
    <lineage>
        <taxon>unclassified sequences</taxon>
        <taxon>metagenomes</taxon>
        <taxon>ecological metagenomes</taxon>
    </lineage>
</organism>
<dbReference type="Gene3D" id="1.25.40.10">
    <property type="entry name" value="Tetratricopeptide repeat domain"/>
    <property type="match status" value="1"/>
</dbReference>
<protein>
    <submittedName>
        <fullName evidence="1">Uncharacterized protein</fullName>
    </submittedName>
</protein>
<dbReference type="EMBL" id="LAZR01000076">
    <property type="protein sequence ID" value="KKN94762.1"/>
    <property type="molecule type" value="Genomic_DNA"/>
</dbReference>
<dbReference type="InterPro" id="IPR011990">
    <property type="entry name" value="TPR-like_helical_dom_sf"/>
</dbReference>
<dbReference type="Pfam" id="PF13431">
    <property type="entry name" value="TPR_17"/>
    <property type="match status" value="1"/>
</dbReference>
<dbReference type="PROSITE" id="PS51257">
    <property type="entry name" value="PROKAR_LIPOPROTEIN"/>
    <property type="match status" value="1"/>
</dbReference>
<reference evidence="1" key="1">
    <citation type="journal article" date="2015" name="Nature">
        <title>Complex archaea that bridge the gap between prokaryotes and eukaryotes.</title>
        <authorList>
            <person name="Spang A."/>
            <person name="Saw J.H."/>
            <person name="Jorgensen S.L."/>
            <person name="Zaremba-Niedzwiedzka K."/>
            <person name="Martijn J."/>
            <person name="Lind A.E."/>
            <person name="van Eijk R."/>
            <person name="Schleper C."/>
            <person name="Guy L."/>
            <person name="Ettema T.J."/>
        </authorList>
    </citation>
    <scope>NUCLEOTIDE SEQUENCE</scope>
</reference>
<sequence length="188" mass="20986">MKKALLTTIATLLLISCSLANGESPAEYLERASTALIDSRGDKRQREDVLMVYKEGLEQHPNHPELLNSRAQLLVSLGQYEEAKSDLEALYSASLNKEGMLLRCMLIERLEGVTGEARACYAEVENAYGRETDSQPNANYVLAAHLAESPRSDALLLEWQASDDPMKDPMLSEMLELDRDSLIQQFLP</sequence>
<proteinExistence type="predicted"/>
<name>A0A0F9V515_9ZZZZ</name>